<comment type="caution">
    <text evidence="1">The sequence shown here is derived from an EMBL/GenBank/DDBJ whole genome shotgun (WGS) entry which is preliminary data.</text>
</comment>
<dbReference type="Proteomes" id="UP000765509">
    <property type="component" value="Unassembled WGS sequence"/>
</dbReference>
<keyword evidence="2" id="KW-1185">Reference proteome</keyword>
<dbReference type="EMBL" id="AVOT02048641">
    <property type="protein sequence ID" value="MBW0543855.1"/>
    <property type="molecule type" value="Genomic_DNA"/>
</dbReference>
<organism evidence="1 2">
    <name type="scientific">Austropuccinia psidii MF-1</name>
    <dbReference type="NCBI Taxonomy" id="1389203"/>
    <lineage>
        <taxon>Eukaryota</taxon>
        <taxon>Fungi</taxon>
        <taxon>Dikarya</taxon>
        <taxon>Basidiomycota</taxon>
        <taxon>Pucciniomycotina</taxon>
        <taxon>Pucciniomycetes</taxon>
        <taxon>Pucciniales</taxon>
        <taxon>Sphaerophragmiaceae</taxon>
        <taxon>Austropuccinia</taxon>
    </lineage>
</organism>
<dbReference type="OrthoDB" id="2495795at2759"/>
<reference evidence="1" key="1">
    <citation type="submission" date="2021-03" db="EMBL/GenBank/DDBJ databases">
        <title>Draft genome sequence of rust myrtle Austropuccinia psidii MF-1, a brazilian biotype.</title>
        <authorList>
            <person name="Quecine M.C."/>
            <person name="Pachon D.M.R."/>
            <person name="Bonatelli M.L."/>
            <person name="Correr F.H."/>
            <person name="Franceschini L.M."/>
            <person name="Leite T.F."/>
            <person name="Margarido G.R.A."/>
            <person name="Almeida C.A."/>
            <person name="Ferrarezi J.A."/>
            <person name="Labate C.A."/>
        </authorList>
    </citation>
    <scope>NUCLEOTIDE SEQUENCE</scope>
    <source>
        <strain evidence="1">MF-1</strain>
    </source>
</reference>
<evidence type="ECO:0000313" key="2">
    <source>
        <dbReference type="Proteomes" id="UP000765509"/>
    </source>
</evidence>
<dbReference type="AlphaFoldDB" id="A0A9Q3FNE8"/>
<accession>A0A9Q3FNE8</accession>
<gene>
    <name evidence="1" type="ORF">O181_083570</name>
</gene>
<protein>
    <submittedName>
        <fullName evidence="1">Uncharacterized protein</fullName>
    </submittedName>
</protein>
<evidence type="ECO:0000313" key="1">
    <source>
        <dbReference type="EMBL" id="MBW0543855.1"/>
    </source>
</evidence>
<name>A0A9Q3FNE8_9BASI</name>
<sequence length="191" mass="21723">MGGIISKKKSINPPKSSSYDQIQQKLKHQNIQSAISFTKSPDIVKDGIDYQLNKRLKQLGPVEVEKLKINFQNENNMIKILENRMKDSFDLNPINNSTINQNSSSIKPISIPLNRLKISMICDLLDQNKLKPISSLNSIELERILGDQKVDSDTLNYLVKSFNTISLREVKNPDPTIHQPIQMAVWVSQPK</sequence>
<proteinExistence type="predicted"/>